<dbReference type="InterPro" id="IPR005913">
    <property type="entry name" value="dTDP_dehydrorham_reduct"/>
</dbReference>
<keyword evidence="9" id="KW-1185">Reference proteome</keyword>
<evidence type="ECO:0000313" key="8">
    <source>
        <dbReference type="EMBL" id="MCF2514328.1"/>
    </source>
</evidence>
<dbReference type="CDD" id="cd05254">
    <property type="entry name" value="dTDP_HR_like_SDR_e"/>
    <property type="match status" value="1"/>
</dbReference>
<protein>
    <recommendedName>
        <fullName evidence="4 6">dTDP-4-dehydrorhamnose reductase</fullName>
        <ecNumber evidence="3 6">1.1.1.133</ecNumber>
    </recommendedName>
</protein>
<dbReference type="EC" id="1.1.1.133" evidence="3 6"/>
<dbReference type="Gene3D" id="3.90.25.10">
    <property type="entry name" value="UDP-galactose 4-epimerase, domain 1"/>
    <property type="match status" value="1"/>
</dbReference>
<gene>
    <name evidence="8" type="primary">rfbD</name>
    <name evidence="8" type="ORF">LVY65_04510</name>
</gene>
<evidence type="ECO:0000256" key="4">
    <source>
        <dbReference type="ARBA" id="ARBA00017099"/>
    </source>
</evidence>
<dbReference type="Gene3D" id="3.40.50.720">
    <property type="entry name" value="NAD(P)-binding Rossmann-like Domain"/>
    <property type="match status" value="1"/>
</dbReference>
<evidence type="ECO:0000256" key="3">
    <source>
        <dbReference type="ARBA" id="ARBA00012929"/>
    </source>
</evidence>
<evidence type="ECO:0000259" key="7">
    <source>
        <dbReference type="Pfam" id="PF04321"/>
    </source>
</evidence>
<dbReference type="EMBL" id="JAKFGM010000001">
    <property type="protein sequence ID" value="MCF2514328.1"/>
    <property type="molecule type" value="Genomic_DNA"/>
</dbReference>
<evidence type="ECO:0000256" key="5">
    <source>
        <dbReference type="ARBA" id="ARBA00048200"/>
    </source>
</evidence>
<dbReference type="Pfam" id="PF04321">
    <property type="entry name" value="RmlD_sub_bind"/>
    <property type="match status" value="1"/>
</dbReference>
<comment type="similarity">
    <text evidence="2 6">Belongs to the dTDP-4-dehydrorhamnose reductase family.</text>
</comment>
<sequence length="282" mass="30569">MGRSGQLARSLAERASKLELIALGRPELDLECPGSADAAIRQFGPHIVINAAAYTDVDGAEVEPGRAFRINAEAAGEIASAARALDIPVIHLSTDYVFDGSVTGALIEDARTAPLGVYGRSKLEGEEQVSAANPKHMILRTAWIYSHFGRNFVKSIYEAAESRGELSVVADQRGSPTSAMDLSDALIALLDRWDGQGSTYHLAGSGEASRYELACEVMAVRNRLGLHVAKVEPIESDDWPGRAKRPRISILDCSKFERDFGIRLPEWRNSVAEVVQRLAAAR</sequence>
<evidence type="ECO:0000313" key="9">
    <source>
        <dbReference type="Proteomes" id="UP001139410"/>
    </source>
</evidence>
<keyword evidence="6 8" id="KW-0560">Oxidoreductase</keyword>
<dbReference type="AlphaFoldDB" id="A0A9X1TXP5"/>
<comment type="caution">
    <text evidence="8">The sequence shown here is derived from an EMBL/GenBank/DDBJ whole genome shotgun (WGS) entry which is preliminary data.</text>
</comment>
<dbReference type="GO" id="GO:0008831">
    <property type="term" value="F:dTDP-4-dehydrorhamnose reductase activity"/>
    <property type="evidence" value="ECO:0007669"/>
    <property type="project" value="UniProtKB-EC"/>
</dbReference>
<dbReference type="Proteomes" id="UP001139410">
    <property type="component" value="Unassembled WGS sequence"/>
</dbReference>
<dbReference type="InterPro" id="IPR029903">
    <property type="entry name" value="RmlD-like-bd"/>
</dbReference>
<accession>A0A9X1TXP5</accession>
<dbReference type="InterPro" id="IPR036291">
    <property type="entry name" value="NAD(P)-bd_dom_sf"/>
</dbReference>
<keyword evidence="6" id="KW-0521">NADP</keyword>
<comment type="function">
    <text evidence="6">Catalyzes the reduction of dTDP-6-deoxy-L-lyxo-4-hexulose to yield dTDP-L-rhamnose.</text>
</comment>
<dbReference type="NCBIfam" id="TIGR01214">
    <property type="entry name" value="rmlD"/>
    <property type="match status" value="1"/>
</dbReference>
<feature type="domain" description="RmlD-like substrate binding" evidence="7">
    <location>
        <begin position="1"/>
        <end position="278"/>
    </location>
</feature>
<evidence type="ECO:0000256" key="6">
    <source>
        <dbReference type="RuleBase" id="RU364082"/>
    </source>
</evidence>
<dbReference type="SUPFAM" id="SSF51735">
    <property type="entry name" value="NAD(P)-binding Rossmann-fold domains"/>
    <property type="match status" value="1"/>
</dbReference>
<proteinExistence type="inferred from homology"/>
<evidence type="ECO:0000256" key="1">
    <source>
        <dbReference type="ARBA" id="ARBA00004781"/>
    </source>
</evidence>
<comment type="cofactor">
    <cofactor evidence="6">
        <name>Mg(2+)</name>
        <dbReference type="ChEBI" id="CHEBI:18420"/>
    </cofactor>
    <text evidence="6">Binds 1 Mg(2+) ion per monomer.</text>
</comment>
<dbReference type="PANTHER" id="PTHR10491:SF4">
    <property type="entry name" value="METHIONINE ADENOSYLTRANSFERASE 2 SUBUNIT BETA"/>
    <property type="match status" value="1"/>
</dbReference>
<evidence type="ECO:0000256" key="2">
    <source>
        <dbReference type="ARBA" id="ARBA00010944"/>
    </source>
</evidence>
<dbReference type="PANTHER" id="PTHR10491">
    <property type="entry name" value="DTDP-4-DEHYDRORHAMNOSE REDUCTASE"/>
    <property type="match status" value="1"/>
</dbReference>
<name>A0A9X1TXP5_9SPHN</name>
<organism evidence="8 9">
    <name type="scientific">Sphingomonas cremea</name>
    <dbReference type="NCBI Taxonomy" id="2904799"/>
    <lineage>
        <taxon>Bacteria</taxon>
        <taxon>Pseudomonadati</taxon>
        <taxon>Pseudomonadota</taxon>
        <taxon>Alphaproteobacteria</taxon>
        <taxon>Sphingomonadales</taxon>
        <taxon>Sphingomonadaceae</taxon>
        <taxon>Sphingomonas</taxon>
    </lineage>
</organism>
<comment type="pathway">
    <text evidence="1 6">Carbohydrate biosynthesis; dTDP-L-rhamnose biosynthesis.</text>
</comment>
<comment type="catalytic activity">
    <reaction evidence="5 6">
        <text>dTDP-beta-L-rhamnose + NADP(+) = dTDP-4-dehydro-beta-L-rhamnose + NADPH + H(+)</text>
        <dbReference type="Rhea" id="RHEA:21796"/>
        <dbReference type="ChEBI" id="CHEBI:15378"/>
        <dbReference type="ChEBI" id="CHEBI:57510"/>
        <dbReference type="ChEBI" id="CHEBI:57783"/>
        <dbReference type="ChEBI" id="CHEBI:58349"/>
        <dbReference type="ChEBI" id="CHEBI:62830"/>
        <dbReference type="EC" id="1.1.1.133"/>
    </reaction>
</comment>
<reference evidence="8" key="1">
    <citation type="submission" date="2022-01" db="EMBL/GenBank/DDBJ databases">
        <authorList>
            <person name="Jo J.-H."/>
            <person name="Im W.-T."/>
        </authorList>
    </citation>
    <scope>NUCLEOTIDE SEQUENCE</scope>
    <source>
        <strain evidence="8">G124</strain>
    </source>
</reference>